<dbReference type="RefSeq" id="WP_217066039.1">
    <property type="nucleotide sequence ID" value="NZ_JAHQCS010000088.1"/>
</dbReference>
<dbReference type="PANTHER" id="PTHR23514">
    <property type="entry name" value="BYPASS OF STOP CODON PROTEIN 6"/>
    <property type="match status" value="1"/>
</dbReference>
<evidence type="ECO:0000256" key="2">
    <source>
        <dbReference type="ARBA" id="ARBA00008335"/>
    </source>
</evidence>
<feature type="transmembrane region" description="Helical" evidence="7">
    <location>
        <begin position="210"/>
        <end position="229"/>
    </location>
</feature>
<evidence type="ECO:0000256" key="6">
    <source>
        <dbReference type="ARBA" id="ARBA00023136"/>
    </source>
</evidence>
<feature type="transmembrane region" description="Helical" evidence="7">
    <location>
        <begin position="137"/>
        <end position="160"/>
    </location>
</feature>
<evidence type="ECO:0000256" key="7">
    <source>
        <dbReference type="SAM" id="Phobius"/>
    </source>
</evidence>
<comment type="subcellular location">
    <subcellularLocation>
        <location evidence="1">Cell membrane</location>
        <topology evidence="1">Multi-pass membrane protein</topology>
    </subcellularLocation>
</comment>
<evidence type="ECO:0000313" key="9">
    <source>
        <dbReference type="Proteomes" id="UP000784880"/>
    </source>
</evidence>
<feature type="transmembrane region" description="Helical" evidence="7">
    <location>
        <begin position="12"/>
        <end position="32"/>
    </location>
</feature>
<evidence type="ECO:0000256" key="5">
    <source>
        <dbReference type="ARBA" id="ARBA00022989"/>
    </source>
</evidence>
<evidence type="ECO:0000313" key="8">
    <source>
        <dbReference type="EMBL" id="MBU9711919.1"/>
    </source>
</evidence>
<keyword evidence="6 7" id="KW-0472">Membrane</keyword>
<reference evidence="8 9" key="1">
    <citation type="submission" date="2021-06" db="EMBL/GenBank/DDBJ databases">
        <title>Bacillus sp. RD4P76, an endophyte from a halophyte.</title>
        <authorList>
            <person name="Sun J.-Q."/>
        </authorList>
    </citation>
    <scope>NUCLEOTIDE SEQUENCE [LARGE SCALE GENOMIC DNA]</scope>
    <source>
        <strain evidence="8 9">CGMCC 1.15917</strain>
    </source>
</reference>
<dbReference type="Pfam" id="PF07690">
    <property type="entry name" value="MFS_1"/>
    <property type="match status" value="1"/>
</dbReference>
<keyword evidence="3" id="KW-0813">Transport</keyword>
<dbReference type="Proteomes" id="UP000784880">
    <property type="component" value="Unassembled WGS sequence"/>
</dbReference>
<feature type="transmembrane region" description="Helical" evidence="7">
    <location>
        <begin position="166"/>
        <end position="183"/>
    </location>
</feature>
<feature type="transmembrane region" description="Helical" evidence="7">
    <location>
        <begin position="278"/>
        <end position="296"/>
    </location>
</feature>
<evidence type="ECO:0000256" key="4">
    <source>
        <dbReference type="ARBA" id="ARBA00022692"/>
    </source>
</evidence>
<feature type="transmembrane region" description="Helical" evidence="7">
    <location>
        <begin position="249"/>
        <end position="266"/>
    </location>
</feature>
<feature type="transmembrane region" description="Helical" evidence="7">
    <location>
        <begin position="75"/>
        <end position="96"/>
    </location>
</feature>
<sequence length="414" mass="44896">MRYTYKHTLHACYIGFITQAIINNLGPLLFIIFHDAFQISFEMIGRLILINFGIQIAADLLTIKYADRIGYRTSAVLAHVFSAVGLIGLGVFPLIFPDPYMGLVVAVMIYAMGGGIIEVLISPIVDSLPGDAKASAMSLLHSFYCWGQVAVVIITTTIIALFGTDLWYLLPILWATIPIYNFFRFMKVPLIPTLPEGEKMSLKQLFSSRLFLIALLLMMAAGSSELTMAQWSSFFAEKGLEVPKIMGDLLGPCLFAVFMGIGRTVYGFWGHKMDLSKTLLASGVLCVLCYATASLVQIPIVALMAVALCGLSISLMWPGTFSLTAASFPKGGTAMFGALAIFGDVGAAVGPWMAGVVSDLAQKSSQLLHIGSSFGLTVEQTGLKTGMFVSMIFPLLMIIGILLLRQEKKLELPK</sequence>
<feature type="transmembrane region" description="Helical" evidence="7">
    <location>
        <begin position="333"/>
        <end position="354"/>
    </location>
</feature>
<keyword evidence="9" id="KW-1185">Reference proteome</keyword>
<feature type="transmembrane region" description="Helical" evidence="7">
    <location>
        <begin position="302"/>
        <end position="321"/>
    </location>
</feature>
<comment type="caution">
    <text evidence="8">The sequence shown here is derived from an EMBL/GenBank/DDBJ whole genome shotgun (WGS) entry which is preliminary data.</text>
</comment>
<feature type="transmembrane region" description="Helical" evidence="7">
    <location>
        <begin position="44"/>
        <end position="63"/>
    </location>
</feature>
<dbReference type="PANTHER" id="PTHR23514:SF3">
    <property type="entry name" value="BYPASS OF STOP CODON PROTEIN 6"/>
    <property type="match status" value="1"/>
</dbReference>
<organism evidence="8 9">
    <name type="scientific">Evansella tamaricis</name>
    <dbReference type="NCBI Taxonomy" id="2069301"/>
    <lineage>
        <taxon>Bacteria</taxon>
        <taxon>Bacillati</taxon>
        <taxon>Bacillota</taxon>
        <taxon>Bacilli</taxon>
        <taxon>Bacillales</taxon>
        <taxon>Bacillaceae</taxon>
        <taxon>Evansella</taxon>
    </lineage>
</organism>
<feature type="transmembrane region" description="Helical" evidence="7">
    <location>
        <begin position="102"/>
        <end position="125"/>
    </location>
</feature>
<proteinExistence type="inferred from homology"/>
<dbReference type="EMBL" id="JAHQCS010000088">
    <property type="protein sequence ID" value="MBU9711919.1"/>
    <property type="molecule type" value="Genomic_DNA"/>
</dbReference>
<dbReference type="InterPro" id="IPR011701">
    <property type="entry name" value="MFS"/>
</dbReference>
<feature type="transmembrane region" description="Helical" evidence="7">
    <location>
        <begin position="385"/>
        <end position="404"/>
    </location>
</feature>
<keyword evidence="4 7" id="KW-0812">Transmembrane</keyword>
<evidence type="ECO:0000256" key="1">
    <source>
        <dbReference type="ARBA" id="ARBA00004651"/>
    </source>
</evidence>
<keyword evidence="5 7" id="KW-1133">Transmembrane helix</keyword>
<comment type="similarity">
    <text evidence="2">Belongs to the major facilitator superfamily.</text>
</comment>
<gene>
    <name evidence="8" type="ORF">KS419_09230</name>
</gene>
<evidence type="ECO:0000256" key="3">
    <source>
        <dbReference type="ARBA" id="ARBA00022448"/>
    </source>
</evidence>
<protein>
    <submittedName>
        <fullName evidence="8">MFS transporter</fullName>
    </submittedName>
</protein>
<dbReference type="InterPro" id="IPR051788">
    <property type="entry name" value="MFS_Transporter"/>
</dbReference>
<accession>A0ABS6JE13</accession>
<name>A0ABS6JE13_9BACI</name>